<protein>
    <submittedName>
        <fullName evidence="1">Uncharacterized protein</fullName>
    </submittedName>
</protein>
<dbReference type="HOGENOM" id="CLU_1254019_0_0_9"/>
<keyword evidence="2" id="KW-1185">Reference proteome</keyword>
<name>E0S3W1_BUTPB</name>
<dbReference type="RefSeq" id="WP_013282742.1">
    <property type="nucleotide sequence ID" value="NC_014389.1"/>
</dbReference>
<keyword evidence="1" id="KW-0614">Plasmid</keyword>
<evidence type="ECO:0000313" key="2">
    <source>
        <dbReference type="Proteomes" id="UP000001299"/>
    </source>
</evidence>
<sequence length="220" mass="25492">MRAYFRFKTNIPDTIKEKTTVQVDSITLKSESGKLIEVRLCGESEYGVENGRYDARWKGLEFGIGDNDPVSDDEISEDTYEKLVQELKGSKLYSIEYYWEDDRYWNIPKEDFHPSCQDIELEIRNGDDVAGTWKKDRLFDEETLSELNSALDRIKNYPKGFEFTIKYSEISSKAKLNALELVLNKARELKYIKSIAIGHSMADLTGESGRFCSEETFKRL</sequence>
<gene>
    <name evidence="1" type="ordered locus">bpr_II155</name>
</gene>
<evidence type="ECO:0000313" key="1">
    <source>
        <dbReference type="EMBL" id="ADL36093.1"/>
    </source>
</evidence>
<reference evidence="1 2" key="1">
    <citation type="journal article" date="2010" name="PLoS ONE">
        <title>The glycobiome of the rumen bacterium Butyrivibrio proteoclasticus B316(T) highlights adaptation to a polysaccharide-rich environment.</title>
        <authorList>
            <person name="Kelly W.J."/>
            <person name="Leahy S.C."/>
            <person name="Altermann E."/>
            <person name="Yeoman C.J."/>
            <person name="Dunne J.C."/>
            <person name="Kong Z."/>
            <person name="Pacheco D.M."/>
            <person name="Li D."/>
            <person name="Noel S.J."/>
            <person name="Moon C.D."/>
            <person name="Cookson A.L."/>
            <person name="Attwood G.T."/>
        </authorList>
    </citation>
    <scope>NUCLEOTIDE SEQUENCE [LARGE SCALE GENOMIC DNA]</scope>
    <source>
        <strain evidence="2">ATCC 51982 / DSM 14932 / B316</strain>
        <plasmid evidence="2">Plasmid pCY360</plasmid>
    </source>
</reference>
<dbReference type="Proteomes" id="UP000001299">
    <property type="component" value="Plasmid pCY360"/>
</dbReference>
<dbReference type="EMBL" id="CP001812">
    <property type="protein sequence ID" value="ADL36093.1"/>
    <property type="molecule type" value="Genomic_DNA"/>
</dbReference>
<dbReference type="KEGG" id="bpb:bpr_II155"/>
<dbReference type="AlphaFoldDB" id="E0S3W1"/>
<geneLocation type="plasmid" evidence="1 2">
    <name>pCY360</name>
</geneLocation>
<accession>E0S3W1</accession>
<proteinExistence type="predicted"/>
<organism evidence="1 2">
    <name type="scientific">Butyrivibrio proteoclasticus (strain ATCC 51982 / DSM 14932 / B316)</name>
    <name type="common">Clostridium proteoclasticum</name>
    <dbReference type="NCBI Taxonomy" id="515622"/>
    <lineage>
        <taxon>Bacteria</taxon>
        <taxon>Bacillati</taxon>
        <taxon>Bacillota</taxon>
        <taxon>Clostridia</taxon>
        <taxon>Lachnospirales</taxon>
        <taxon>Lachnospiraceae</taxon>
        <taxon>Butyrivibrio</taxon>
    </lineage>
</organism>